<keyword evidence="2" id="KW-1185">Reference proteome</keyword>
<evidence type="ECO:0000313" key="2">
    <source>
        <dbReference type="Proteomes" id="UP000035368"/>
    </source>
</evidence>
<dbReference type="KEGG" id="cei:CEPID_11695"/>
<evidence type="ECO:0000313" key="1">
    <source>
        <dbReference type="EMBL" id="AKK04167.1"/>
    </source>
</evidence>
<organism evidence="1 2">
    <name type="scientific">Corynebacterium epidermidicanis</name>
    <dbReference type="NCBI Taxonomy" id="1050174"/>
    <lineage>
        <taxon>Bacteria</taxon>
        <taxon>Bacillati</taxon>
        <taxon>Actinomycetota</taxon>
        <taxon>Actinomycetes</taxon>
        <taxon>Mycobacteriales</taxon>
        <taxon>Corynebacteriaceae</taxon>
        <taxon>Corynebacterium</taxon>
    </lineage>
</organism>
<dbReference type="EMBL" id="CP011541">
    <property type="protein sequence ID" value="AKK04167.1"/>
    <property type="molecule type" value="Genomic_DNA"/>
</dbReference>
<protein>
    <submittedName>
        <fullName evidence="1">Uncharacterized protein</fullName>
    </submittedName>
</protein>
<gene>
    <name evidence="1" type="ORF">CEPID_11695</name>
</gene>
<name>A0A0G3GZD7_9CORY</name>
<sequence length="63" mass="7061">MRAVGKRVVIGKLVDQVLRLGQNGNCGQCVVSAAVATWDRCDPQPVTRRKRHNKYSKRINALE</sequence>
<reference evidence="1 2" key="1">
    <citation type="submission" date="2015-05" db="EMBL/GenBank/DDBJ databases">
        <title>Complete genome sequence of Corynebacterium epidermidicanis DSM 45586, isolated from the skin of a dog suffering from pruritus.</title>
        <authorList>
            <person name="Ruckert C."/>
            <person name="Albersmeier A."/>
            <person name="Winkler A."/>
            <person name="Tauch A."/>
        </authorList>
    </citation>
    <scope>NUCLEOTIDE SEQUENCE [LARGE SCALE GENOMIC DNA]</scope>
    <source>
        <strain evidence="1 2">DSM 45586</strain>
    </source>
</reference>
<dbReference type="Proteomes" id="UP000035368">
    <property type="component" value="Chromosome"/>
</dbReference>
<proteinExistence type="predicted"/>
<dbReference type="AlphaFoldDB" id="A0A0G3GZD7"/>
<accession>A0A0G3GZD7</accession>